<feature type="transmembrane region" description="Helical" evidence="8">
    <location>
        <begin position="259"/>
        <end position="287"/>
    </location>
</feature>
<keyword evidence="2" id="KW-0813">Transport</keyword>
<feature type="transmembrane region" description="Helical" evidence="8">
    <location>
        <begin position="65"/>
        <end position="94"/>
    </location>
</feature>
<dbReference type="InterPro" id="IPR001851">
    <property type="entry name" value="ABC_transp_permease"/>
</dbReference>
<feature type="transmembrane region" description="Helical" evidence="8">
    <location>
        <begin position="26"/>
        <end position="45"/>
    </location>
</feature>
<organism evidence="9 10">
    <name type="scientific">Paenibacillus planticolens</name>
    <dbReference type="NCBI Taxonomy" id="2654976"/>
    <lineage>
        <taxon>Bacteria</taxon>
        <taxon>Bacillati</taxon>
        <taxon>Bacillota</taxon>
        <taxon>Bacilli</taxon>
        <taxon>Bacillales</taxon>
        <taxon>Paenibacillaceae</taxon>
        <taxon>Paenibacillus</taxon>
    </lineage>
</organism>
<dbReference type="RefSeq" id="WP_171682924.1">
    <property type="nucleotide sequence ID" value="NZ_WHNZ01000016.1"/>
</dbReference>
<evidence type="ECO:0000313" key="10">
    <source>
        <dbReference type="Proteomes" id="UP000618579"/>
    </source>
</evidence>
<evidence type="ECO:0000256" key="8">
    <source>
        <dbReference type="SAM" id="Phobius"/>
    </source>
</evidence>
<keyword evidence="7 8" id="KW-0472">Membrane</keyword>
<feature type="transmembrane region" description="Helical" evidence="8">
    <location>
        <begin position="132"/>
        <end position="155"/>
    </location>
</feature>
<keyword evidence="6 8" id="KW-1133">Transmembrane helix</keyword>
<feature type="transmembrane region" description="Helical" evidence="8">
    <location>
        <begin position="299"/>
        <end position="317"/>
    </location>
</feature>
<dbReference type="Pfam" id="PF02653">
    <property type="entry name" value="BPD_transp_2"/>
    <property type="match status" value="1"/>
</dbReference>
<keyword evidence="10" id="KW-1185">Reference proteome</keyword>
<dbReference type="EMBL" id="WHNZ01000016">
    <property type="protein sequence ID" value="NOV00051.1"/>
    <property type="molecule type" value="Genomic_DNA"/>
</dbReference>
<evidence type="ECO:0000256" key="4">
    <source>
        <dbReference type="ARBA" id="ARBA00022519"/>
    </source>
</evidence>
<sequence length="323" mass="34598">MNKRYGLPLRVNQPGLAWRFVQKNHVFLIIVVFFVIASVTSDYFLSWENLMNLFRQASVVGMIALGVHFVILLGMVDFSVGSVLVFSGSIIMVLQGIDGFGIWLSSIAGVIAGMLLGLLNGVIVVYGKVPSFITTLGMMFAVRSISLWYASGGALQGKYSQYTSLGHGYTLGIPNILFPLILAAILAHIVLTRTLLGRYIYAVGNNRIAAFLSGTPMHWVTIIAFGISGLAAGVGAILETSRLNSISTSSSATTYELDVIAAIVIGGANLSGGKGTIWGTACGVLILSMISNYMNLENVSPYLQGILKGILMLAVLYKQKKMD</sequence>
<feature type="transmembrane region" description="Helical" evidence="8">
    <location>
        <begin position="101"/>
        <end position="126"/>
    </location>
</feature>
<protein>
    <submittedName>
        <fullName evidence="9">Ribose ABC transporter permease</fullName>
    </submittedName>
</protein>
<evidence type="ECO:0000256" key="2">
    <source>
        <dbReference type="ARBA" id="ARBA00022448"/>
    </source>
</evidence>
<dbReference type="CDD" id="cd06579">
    <property type="entry name" value="TM_PBP1_transp_AraH_like"/>
    <property type="match status" value="1"/>
</dbReference>
<name>A0ABX1ZJ58_9BACL</name>
<evidence type="ECO:0000256" key="1">
    <source>
        <dbReference type="ARBA" id="ARBA00004651"/>
    </source>
</evidence>
<evidence type="ECO:0000256" key="7">
    <source>
        <dbReference type="ARBA" id="ARBA00023136"/>
    </source>
</evidence>
<proteinExistence type="predicted"/>
<comment type="caution">
    <text evidence="9">The sequence shown here is derived from an EMBL/GenBank/DDBJ whole genome shotgun (WGS) entry which is preliminary data.</text>
</comment>
<accession>A0ABX1ZJ58</accession>
<evidence type="ECO:0000256" key="5">
    <source>
        <dbReference type="ARBA" id="ARBA00022692"/>
    </source>
</evidence>
<keyword evidence="5 8" id="KW-0812">Transmembrane</keyword>
<evidence type="ECO:0000256" key="3">
    <source>
        <dbReference type="ARBA" id="ARBA00022475"/>
    </source>
</evidence>
<gene>
    <name evidence="9" type="ORF">GC097_08485</name>
</gene>
<dbReference type="Proteomes" id="UP000618579">
    <property type="component" value="Unassembled WGS sequence"/>
</dbReference>
<feature type="transmembrane region" description="Helical" evidence="8">
    <location>
        <begin position="176"/>
        <end position="196"/>
    </location>
</feature>
<feature type="transmembrane region" description="Helical" evidence="8">
    <location>
        <begin position="216"/>
        <end position="238"/>
    </location>
</feature>
<evidence type="ECO:0000256" key="6">
    <source>
        <dbReference type="ARBA" id="ARBA00022989"/>
    </source>
</evidence>
<dbReference type="PANTHER" id="PTHR32196:SF21">
    <property type="entry name" value="ABC TRANSPORTER PERMEASE PROTEIN YPHD-RELATED"/>
    <property type="match status" value="1"/>
</dbReference>
<keyword evidence="3" id="KW-1003">Cell membrane</keyword>
<keyword evidence="4" id="KW-0997">Cell inner membrane</keyword>
<comment type="subcellular location">
    <subcellularLocation>
        <location evidence="1">Cell membrane</location>
        <topology evidence="1">Multi-pass membrane protein</topology>
    </subcellularLocation>
</comment>
<reference evidence="9 10" key="1">
    <citation type="submission" date="2019-10" db="EMBL/GenBank/DDBJ databases">
        <title>Description of Paenibacillus pedi sp. nov.</title>
        <authorList>
            <person name="Carlier A."/>
            <person name="Qi S."/>
        </authorList>
    </citation>
    <scope>NUCLEOTIDE SEQUENCE [LARGE SCALE GENOMIC DNA]</scope>
    <source>
        <strain evidence="9 10">LMG 31457</strain>
    </source>
</reference>
<evidence type="ECO:0000313" key="9">
    <source>
        <dbReference type="EMBL" id="NOV00051.1"/>
    </source>
</evidence>
<dbReference type="PANTHER" id="PTHR32196">
    <property type="entry name" value="ABC TRANSPORTER PERMEASE PROTEIN YPHD-RELATED-RELATED"/>
    <property type="match status" value="1"/>
</dbReference>